<dbReference type="Gramene" id="PRQ22937">
    <property type="protein sequence ID" value="PRQ22937"/>
    <property type="gene ID" value="RchiOBHm_Chr6g0255751"/>
</dbReference>
<comment type="caution">
    <text evidence="3">The sequence shown here is derived from an EMBL/GenBank/DDBJ whole genome shotgun (WGS) entry which is preliminary data.</text>
</comment>
<dbReference type="PANTHER" id="PTHR47052">
    <property type="entry name" value="CONSERVED SERINE PROLINE-RICH PROTEIN (AFU_ORTHOLOGUE AFUA_2G01790)"/>
    <property type="match status" value="1"/>
</dbReference>
<organism evidence="3 4">
    <name type="scientific">Rosa chinensis</name>
    <name type="common">China rose</name>
    <dbReference type="NCBI Taxonomy" id="74649"/>
    <lineage>
        <taxon>Eukaryota</taxon>
        <taxon>Viridiplantae</taxon>
        <taxon>Streptophyta</taxon>
        <taxon>Embryophyta</taxon>
        <taxon>Tracheophyta</taxon>
        <taxon>Spermatophyta</taxon>
        <taxon>Magnoliopsida</taxon>
        <taxon>eudicotyledons</taxon>
        <taxon>Gunneridae</taxon>
        <taxon>Pentapetalae</taxon>
        <taxon>rosids</taxon>
        <taxon>fabids</taxon>
        <taxon>Rosales</taxon>
        <taxon>Rosaceae</taxon>
        <taxon>Rosoideae</taxon>
        <taxon>Rosoideae incertae sedis</taxon>
        <taxon>Rosa</taxon>
    </lineage>
</organism>
<dbReference type="EMBL" id="PDCK01000044">
    <property type="protein sequence ID" value="PRQ22937.1"/>
    <property type="molecule type" value="Genomic_DNA"/>
</dbReference>
<keyword evidence="4" id="KW-1185">Reference proteome</keyword>
<dbReference type="InterPro" id="IPR035892">
    <property type="entry name" value="C2_domain_sf"/>
</dbReference>
<evidence type="ECO:0000256" key="1">
    <source>
        <dbReference type="SAM" id="MobiDB-lite"/>
    </source>
</evidence>
<dbReference type="Proteomes" id="UP000238479">
    <property type="component" value="Chromosome 6"/>
</dbReference>
<dbReference type="CDD" id="cd00030">
    <property type="entry name" value="C2"/>
    <property type="match status" value="1"/>
</dbReference>
<evidence type="ECO:0000259" key="2">
    <source>
        <dbReference type="PROSITE" id="PS50004"/>
    </source>
</evidence>
<name>A0A2P6PLY0_ROSCH</name>
<evidence type="ECO:0000313" key="3">
    <source>
        <dbReference type="EMBL" id="PRQ22937.1"/>
    </source>
</evidence>
<dbReference type="PROSITE" id="PS50004">
    <property type="entry name" value="C2"/>
    <property type="match status" value="1"/>
</dbReference>
<dbReference type="SUPFAM" id="SSF49562">
    <property type="entry name" value="C2 domain (Calcium/lipid-binding domain, CaLB)"/>
    <property type="match status" value="1"/>
</dbReference>
<dbReference type="Gene3D" id="2.60.40.150">
    <property type="entry name" value="C2 domain"/>
    <property type="match status" value="1"/>
</dbReference>
<sequence length="298" mass="32090">MSYYQFPTQSSSSSSPYSSFPMSTSGIQGQLLEVTVVGCNKLKDTEWISRQDPYVCVEYANSKHRTRTHTDGGRNPTFQEKFVIPLIEGLREMNVAVWNSNSVTYDDFIGEGKVHLQKVLSQGYDDGTWPLQTKTGRYAGEVRLIMHYSKPDISAKPNKLAAGYAPSAPPYGAPPAPQAHMYSTPPPASAYAPPPQMYAPPPPAAYPAPAPSPYPSYSPTPSYPPNPAPAAYPPNPAPGGYPPSPYGAPPPAAYPPAPYPPSSTYPPPPSSTYPPPPQASSFYPPPQGPYGVYPPPPY</sequence>
<dbReference type="OMA" id="MGFGMQP"/>
<gene>
    <name evidence="3" type="ORF">RchiOBHm_Chr6g0255751</name>
</gene>
<dbReference type="InterPro" id="IPR052981">
    <property type="entry name" value="Ingression_C2_domain"/>
</dbReference>
<evidence type="ECO:0000313" key="4">
    <source>
        <dbReference type="Proteomes" id="UP000238479"/>
    </source>
</evidence>
<accession>A0A2P6PLY0</accession>
<proteinExistence type="predicted"/>
<dbReference type="SMART" id="SM00239">
    <property type="entry name" value="C2"/>
    <property type="match status" value="1"/>
</dbReference>
<dbReference type="PANTHER" id="PTHR47052:SF3">
    <property type="entry name" value="INGRESSION PROTEIN 1"/>
    <property type="match status" value="1"/>
</dbReference>
<reference evidence="3 4" key="1">
    <citation type="journal article" date="2018" name="Nat. Genet.">
        <title>The Rosa genome provides new insights in the design of modern roses.</title>
        <authorList>
            <person name="Bendahmane M."/>
        </authorList>
    </citation>
    <scope>NUCLEOTIDE SEQUENCE [LARGE SCALE GENOMIC DNA]</scope>
    <source>
        <strain evidence="4">cv. Old Blush</strain>
    </source>
</reference>
<feature type="region of interest" description="Disordered" evidence="1">
    <location>
        <begin position="216"/>
        <end position="298"/>
    </location>
</feature>
<dbReference type="AlphaFoldDB" id="A0A2P6PLY0"/>
<feature type="domain" description="C2" evidence="2">
    <location>
        <begin position="12"/>
        <end position="129"/>
    </location>
</feature>
<dbReference type="InterPro" id="IPR000008">
    <property type="entry name" value="C2_dom"/>
</dbReference>
<protein>
    <submittedName>
        <fullName evidence="3">Putative C2 domain-containing protein</fullName>
    </submittedName>
</protein>
<dbReference type="Pfam" id="PF00168">
    <property type="entry name" value="C2"/>
    <property type="match status" value="1"/>
</dbReference>